<dbReference type="RefSeq" id="XP_062635837.1">
    <property type="nucleotide sequence ID" value="XM_062781182.1"/>
</dbReference>
<proteinExistence type="predicted"/>
<keyword evidence="2" id="KW-1133">Transmembrane helix</keyword>
<dbReference type="AlphaFoldDB" id="A0AAN6V130"/>
<evidence type="ECO:0000313" key="4">
    <source>
        <dbReference type="Proteomes" id="UP001302676"/>
    </source>
</evidence>
<sequence>MATTLPPVMITPTTIESTQPFETLPIVDSTTVPVIVGTPSFTTLTLQIEQSSSSSGAHTTITPTTRHPQGGTHHSPPPNTSTSTSTPGPPTTTNETSPFQDGKESNNLQTAGNIAKVAVPSVIGGLLLFGALFAAVWWVFAVRVSRERTKKEAKRRAKGKERAVI</sequence>
<keyword evidence="4" id="KW-1185">Reference proteome</keyword>
<accession>A0AAN6V130</accession>
<feature type="transmembrane region" description="Helical" evidence="2">
    <location>
        <begin position="117"/>
        <end position="141"/>
    </location>
</feature>
<feature type="compositionally biased region" description="Polar residues" evidence="1">
    <location>
        <begin position="49"/>
        <end position="67"/>
    </location>
</feature>
<comment type="caution">
    <text evidence="3">The sequence shown here is derived from an EMBL/GenBank/DDBJ whole genome shotgun (WGS) entry which is preliminary data.</text>
</comment>
<gene>
    <name evidence="3" type="ORF">C8A04DRAFT_29915</name>
</gene>
<evidence type="ECO:0000313" key="3">
    <source>
        <dbReference type="EMBL" id="KAK4142466.1"/>
    </source>
</evidence>
<dbReference type="EMBL" id="MU853597">
    <property type="protein sequence ID" value="KAK4142466.1"/>
    <property type="molecule type" value="Genomic_DNA"/>
</dbReference>
<dbReference type="GeneID" id="87817795"/>
<reference evidence="3" key="1">
    <citation type="journal article" date="2023" name="Mol. Phylogenet. Evol.">
        <title>Genome-scale phylogeny and comparative genomics of the fungal order Sordariales.</title>
        <authorList>
            <person name="Hensen N."/>
            <person name="Bonometti L."/>
            <person name="Westerberg I."/>
            <person name="Brannstrom I.O."/>
            <person name="Guillou S."/>
            <person name="Cros-Aarteil S."/>
            <person name="Calhoun S."/>
            <person name="Haridas S."/>
            <person name="Kuo A."/>
            <person name="Mondo S."/>
            <person name="Pangilinan J."/>
            <person name="Riley R."/>
            <person name="LaButti K."/>
            <person name="Andreopoulos B."/>
            <person name="Lipzen A."/>
            <person name="Chen C."/>
            <person name="Yan M."/>
            <person name="Daum C."/>
            <person name="Ng V."/>
            <person name="Clum A."/>
            <person name="Steindorff A."/>
            <person name="Ohm R.A."/>
            <person name="Martin F."/>
            <person name="Silar P."/>
            <person name="Natvig D.O."/>
            <person name="Lalanne C."/>
            <person name="Gautier V."/>
            <person name="Ament-Velasquez S.L."/>
            <person name="Kruys A."/>
            <person name="Hutchinson M.I."/>
            <person name="Powell A.J."/>
            <person name="Barry K."/>
            <person name="Miller A.N."/>
            <person name="Grigoriev I.V."/>
            <person name="Debuchy R."/>
            <person name="Gladieux P."/>
            <person name="Hiltunen Thoren M."/>
            <person name="Johannesson H."/>
        </authorList>
    </citation>
    <scope>NUCLEOTIDE SEQUENCE</scope>
    <source>
        <strain evidence="3">CBS 141.50</strain>
    </source>
</reference>
<reference evidence="3" key="2">
    <citation type="submission" date="2023-05" db="EMBL/GenBank/DDBJ databases">
        <authorList>
            <consortium name="Lawrence Berkeley National Laboratory"/>
            <person name="Steindorff A."/>
            <person name="Hensen N."/>
            <person name="Bonometti L."/>
            <person name="Westerberg I."/>
            <person name="Brannstrom I.O."/>
            <person name="Guillou S."/>
            <person name="Cros-Aarteil S."/>
            <person name="Calhoun S."/>
            <person name="Haridas S."/>
            <person name="Kuo A."/>
            <person name="Mondo S."/>
            <person name="Pangilinan J."/>
            <person name="Riley R."/>
            <person name="Labutti K."/>
            <person name="Andreopoulos B."/>
            <person name="Lipzen A."/>
            <person name="Chen C."/>
            <person name="Yanf M."/>
            <person name="Daum C."/>
            <person name="Ng V."/>
            <person name="Clum A."/>
            <person name="Ohm R."/>
            <person name="Martin F."/>
            <person name="Silar P."/>
            <person name="Natvig D."/>
            <person name="Lalanne C."/>
            <person name="Gautier V."/>
            <person name="Ament-Velasquez S.L."/>
            <person name="Kruys A."/>
            <person name="Hutchinson M.I."/>
            <person name="Powell A.J."/>
            <person name="Barry K."/>
            <person name="Miller A.N."/>
            <person name="Grigoriev I.V."/>
            <person name="Debuchy R."/>
            <person name="Gladieux P."/>
            <person name="Thoren M.H."/>
            <person name="Johannesson H."/>
        </authorList>
    </citation>
    <scope>NUCLEOTIDE SEQUENCE</scope>
    <source>
        <strain evidence="3">CBS 141.50</strain>
    </source>
</reference>
<evidence type="ECO:0000256" key="2">
    <source>
        <dbReference type="SAM" id="Phobius"/>
    </source>
</evidence>
<name>A0AAN6V130_9PEZI</name>
<evidence type="ECO:0000256" key="1">
    <source>
        <dbReference type="SAM" id="MobiDB-lite"/>
    </source>
</evidence>
<keyword evidence="2" id="KW-0812">Transmembrane</keyword>
<organism evidence="3 4">
    <name type="scientific">Dichotomopilus funicola</name>
    <dbReference type="NCBI Taxonomy" id="1934379"/>
    <lineage>
        <taxon>Eukaryota</taxon>
        <taxon>Fungi</taxon>
        <taxon>Dikarya</taxon>
        <taxon>Ascomycota</taxon>
        <taxon>Pezizomycotina</taxon>
        <taxon>Sordariomycetes</taxon>
        <taxon>Sordariomycetidae</taxon>
        <taxon>Sordariales</taxon>
        <taxon>Chaetomiaceae</taxon>
        <taxon>Dichotomopilus</taxon>
    </lineage>
</organism>
<keyword evidence="2" id="KW-0472">Membrane</keyword>
<feature type="region of interest" description="Disordered" evidence="1">
    <location>
        <begin position="49"/>
        <end position="106"/>
    </location>
</feature>
<protein>
    <submittedName>
        <fullName evidence="3">Uncharacterized protein</fullName>
    </submittedName>
</protein>
<feature type="compositionally biased region" description="Low complexity" evidence="1">
    <location>
        <begin position="80"/>
        <end position="98"/>
    </location>
</feature>
<dbReference type="Proteomes" id="UP001302676">
    <property type="component" value="Unassembled WGS sequence"/>
</dbReference>